<dbReference type="PROSITE" id="PS51257">
    <property type="entry name" value="PROKAR_LIPOPROTEIN"/>
    <property type="match status" value="1"/>
</dbReference>
<feature type="domain" description="DUF4232" evidence="3">
    <location>
        <begin position="76"/>
        <end position="210"/>
    </location>
</feature>
<dbReference type="Proteomes" id="UP001210380">
    <property type="component" value="Unassembled WGS sequence"/>
</dbReference>
<feature type="region of interest" description="Disordered" evidence="1">
    <location>
        <begin position="25"/>
        <end position="79"/>
    </location>
</feature>
<organism evidence="4 5">
    <name type="scientific">Saccharopolyspora oryzae</name>
    <dbReference type="NCBI Taxonomy" id="2997343"/>
    <lineage>
        <taxon>Bacteria</taxon>
        <taxon>Bacillati</taxon>
        <taxon>Actinomycetota</taxon>
        <taxon>Actinomycetes</taxon>
        <taxon>Pseudonocardiales</taxon>
        <taxon>Pseudonocardiaceae</taxon>
        <taxon>Saccharopolyspora</taxon>
    </lineage>
</organism>
<evidence type="ECO:0000256" key="2">
    <source>
        <dbReference type="SAM" id="SignalP"/>
    </source>
</evidence>
<accession>A0ABT4URL4</accession>
<sequence length="217" mass="21946">MRKRLVGATVVLAAGLALSGCSGGSGSGHVIGSADPQVDNQTVASDAAQPETDAQQPEGKTESSGDNGLSGEDRPCTGRDLTVAYQSGEVAPSGGEGKLTATKKDANDPCVLSNYPELRLLDESGKPVSTTVQHGLQPAPSRVPMPGPAYDMAMASLKWTTSEGCGTTPAKLAVNFTASDDWSDAAEVPVNTSEQDAFSALCAGSAVDVSAFEAGVS</sequence>
<reference evidence="4 5" key="1">
    <citation type="submission" date="2022-11" db="EMBL/GenBank/DDBJ databases">
        <title>Draft genome sequence of Saccharopolyspora sp. WRP15-2 isolated from rhizosphere soils of wild rice in Thailand.</title>
        <authorList>
            <person name="Duangmal K."/>
            <person name="Kammanee S."/>
            <person name="Muangham S."/>
        </authorList>
    </citation>
    <scope>NUCLEOTIDE SEQUENCE [LARGE SCALE GENOMIC DNA]</scope>
    <source>
        <strain evidence="4 5">WRP15-2</strain>
    </source>
</reference>
<feature type="signal peptide" evidence="2">
    <location>
        <begin position="1"/>
        <end position="19"/>
    </location>
</feature>
<dbReference type="InterPro" id="IPR025326">
    <property type="entry name" value="DUF4232"/>
</dbReference>
<protein>
    <submittedName>
        <fullName evidence="4">DUF4232 domain-containing protein</fullName>
    </submittedName>
</protein>
<evidence type="ECO:0000313" key="5">
    <source>
        <dbReference type="Proteomes" id="UP001210380"/>
    </source>
</evidence>
<evidence type="ECO:0000259" key="3">
    <source>
        <dbReference type="Pfam" id="PF14016"/>
    </source>
</evidence>
<dbReference type="Pfam" id="PF14016">
    <property type="entry name" value="DUF4232"/>
    <property type="match status" value="1"/>
</dbReference>
<proteinExistence type="predicted"/>
<evidence type="ECO:0000256" key="1">
    <source>
        <dbReference type="SAM" id="MobiDB-lite"/>
    </source>
</evidence>
<evidence type="ECO:0000313" key="4">
    <source>
        <dbReference type="EMBL" id="MDA3624356.1"/>
    </source>
</evidence>
<dbReference type="EMBL" id="JAQGLA010000003">
    <property type="protein sequence ID" value="MDA3624356.1"/>
    <property type="molecule type" value="Genomic_DNA"/>
</dbReference>
<name>A0ABT4URL4_9PSEU</name>
<dbReference type="RefSeq" id="WP_270946925.1">
    <property type="nucleotide sequence ID" value="NZ_JAQGLA010000003.1"/>
</dbReference>
<keyword evidence="2" id="KW-0732">Signal</keyword>
<comment type="caution">
    <text evidence="4">The sequence shown here is derived from an EMBL/GenBank/DDBJ whole genome shotgun (WGS) entry which is preliminary data.</text>
</comment>
<keyword evidence="5" id="KW-1185">Reference proteome</keyword>
<gene>
    <name evidence="4" type="ORF">OU415_02840</name>
</gene>
<feature type="chain" id="PRO_5047294723" evidence="2">
    <location>
        <begin position="20"/>
        <end position="217"/>
    </location>
</feature>